<dbReference type="RefSeq" id="WP_103924773.1">
    <property type="nucleotide sequence ID" value="NZ_FNVR01000010.1"/>
</dbReference>
<evidence type="ECO:0000313" key="3">
    <source>
        <dbReference type="Proteomes" id="UP000236736"/>
    </source>
</evidence>
<organism evidence="2 3">
    <name type="scientific">Algoriphagus boritolerans DSM 17298 = JCM 18970</name>
    <dbReference type="NCBI Taxonomy" id="1120964"/>
    <lineage>
        <taxon>Bacteria</taxon>
        <taxon>Pseudomonadati</taxon>
        <taxon>Bacteroidota</taxon>
        <taxon>Cytophagia</taxon>
        <taxon>Cytophagales</taxon>
        <taxon>Cyclobacteriaceae</taxon>
        <taxon>Algoriphagus</taxon>
    </lineage>
</organism>
<evidence type="ECO:0000256" key="1">
    <source>
        <dbReference type="SAM" id="Phobius"/>
    </source>
</evidence>
<keyword evidence="1" id="KW-1133">Transmembrane helix</keyword>
<feature type="transmembrane region" description="Helical" evidence="1">
    <location>
        <begin position="199"/>
        <end position="225"/>
    </location>
</feature>
<reference evidence="3" key="1">
    <citation type="submission" date="2016-10" db="EMBL/GenBank/DDBJ databases">
        <authorList>
            <person name="Varghese N."/>
            <person name="Submissions S."/>
        </authorList>
    </citation>
    <scope>NUCLEOTIDE SEQUENCE [LARGE SCALE GENOMIC DNA]</scope>
    <source>
        <strain evidence="3">DSM 17298</strain>
    </source>
</reference>
<gene>
    <name evidence="2" type="ORF">SAMN03080598_02105</name>
</gene>
<evidence type="ECO:0008006" key="4">
    <source>
        <dbReference type="Google" id="ProtNLM"/>
    </source>
</evidence>
<dbReference type="GO" id="GO:0005886">
    <property type="term" value="C:plasma membrane"/>
    <property type="evidence" value="ECO:0007669"/>
    <property type="project" value="UniProtKB-SubCell"/>
</dbReference>
<feature type="transmembrane region" description="Helical" evidence="1">
    <location>
        <begin position="354"/>
        <end position="376"/>
    </location>
</feature>
<keyword evidence="3" id="KW-1185">Reference proteome</keyword>
<feature type="transmembrane region" description="Helical" evidence="1">
    <location>
        <begin position="9"/>
        <end position="27"/>
    </location>
</feature>
<dbReference type="Proteomes" id="UP000236736">
    <property type="component" value="Unassembled WGS sequence"/>
</dbReference>
<feature type="transmembrane region" description="Helical" evidence="1">
    <location>
        <begin position="416"/>
        <end position="435"/>
    </location>
</feature>
<dbReference type="EMBL" id="FNVR01000010">
    <property type="protein sequence ID" value="SEF99716.1"/>
    <property type="molecule type" value="Genomic_DNA"/>
</dbReference>
<feature type="transmembrane region" description="Helical" evidence="1">
    <location>
        <begin position="154"/>
        <end position="178"/>
    </location>
</feature>
<sequence>MNSKRNQVLKYLTVLLMTVLFFVLAQVPRTEFWWTLSIFALLFAGMVFLFFLSEEKVNPTKIFWAGILLRLAVFGFAPQWSDDVYRFLWDGELLEMGENPYLKTPNEWQRGNQNAVDAELKLLFQNLNSPDYYSVYPPLNQAVFWFGAKASMGIAWNGFMGLRLILLLGEIGVFFLLLRLLHTFQKPENLLILYWFNPLVILEITGNFHFEGLVLLFLLFCIAALKRKKMALSGGFWGLAIGMKLLPLMLAPTFLFFTNTRRRIAFWAGGGLALILSFAWLWLDQSYLNFLQSLRLYQGKFEFNASVYYLFREVGFWVQGYNIIGVLTKILSLGTLVAIVFFSWKKKASTLPELVDLWVLIYLIYLILQPVVHPWYLIPALGLSLLTNKNTFLIWTFASIFSYQAYGNPDFKENPLFLFIEYALVFAVIFLDYFLPKSKHLIQS</sequence>
<feature type="transmembrane region" description="Helical" evidence="1">
    <location>
        <begin position="62"/>
        <end position="80"/>
    </location>
</feature>
<dbReference type="STRING" id="1120964.GCA_001313265_01691"/>
<keyword evidence="1" id="KW-0812">Transmembrane</keyword>
<keyword evidence="1" id="KW-0472">Membrane</keyword>
<protein>
    <recommendedName>
        <fullName evidence="4">DUF2029 domain-containing protein</fullName>
    </recommendedName>
</protein>
<name>A0A1H5WKA3_9BACT</name>
<accession>A0A1H5WKA3</accession>
<dbReference type="Pfam" id="PF26314">
    <property type="entry name" value="MptA_B_family"/>
    <property type="match status" value="1"/>
</dbReference>
<dbReference type="AlphaFoldDB" id="A0A1H5WKA3"/>
<proteinExistence type="predicted"/>
<feature type="transmembrane region" description="Helical" evidence="1">
    <location>
        <begin position="264"/>
        <end position="283"/>
    </location>
</feature>
<evidence type="ECO:0000313" key="2">
    <source>
        <dbReference type="EMBL" id="SEF99716.1"/>
    </source>
</evidence>
<feature type="transmembrane region" description="Helical" evidence="1">
    <location>
        <begin position="320"/>
        <end position="342"/>
    </location>
</feature>
<feature type="transmembrane region" description="Helical" evidence="1">
    <location>
        <begin position="237"/>
        <end position="257"/>
    </location>
</feature>
<dbReference type="GO" id="GO:0016758">
    <property type="term" value="F:hexosyltransferase activity"/>
    <property type="evidence" value="ECO:0007669"/>
    <property type="project" value="InterPro"/>
</dbReference>
<feature type="transmembrane region" description="Helical" evidence="1">
    <location>
        <begin position="33"/>
        <end position="53"/>
    </location>
</feature>
<dbReference type="OrthoDB" id="1491846at2"/>